<protein>
    <submittedName>
        <fullName evidence="1">Deacetylase</fullName>
    </submittedName>
</protein>
<dbReference type="InterPro" id="IPR011330">
    <property type="entry name" value="Glyco_hydro/deAcase_b/a-brl"/>
</dbReference>
<dbReference type="RefSeq" id="WP_189533840.1">
    <property type="nucleotide sequence ID" value="NZ_BMYX01000010.1"/>
</dbReference>
<reference evidence="1" key="1">
    <citation type="journal article" date="2014" name="Int. J. Syst. Evol. Microbiol.">
        <title>Complete genome sequence of Corynebacterium casei LMG S-19264T (=DSM 44701T), isolated from a smear-ripened cheese.</title>
        <authorList>
            <consortium name="US DOE Joint Genome Institute (JGI-PGF)"/>
            <person name="Walter F."/>
            <person name="Albersmeier A."/>
            <person name="Kalinowski J."/>
            <person name="Ruckert C."/>
        </authorList>
    </citation>
    <scope>NUCLEOTIDE SEQUENCE</scope>
    <source>
        <strain evidence="1">KCTC 32182</strain>
    </source>
</reference>
<organism evidence="1 2">
    <name type="scientific">Paludibacterium paludis</name>
    <dbReference type="NCBI Taxonomy" id="1225769"/>
    <lineage>
        <taxon>Bacteria</taxon>
        <taxon>Pseudomonadati</taxon>
        <taxon>Pseudomonadota</taxon>
        <taxon>Betaproteobacteria</taxon>
        <taxon>Neisseriales</taxon>
        <taxon>Chromobacteriaceae</taxon>
        <taxon>Paludibacterium</taxon>
    </lineage>
</organism>
<accession>A0A918UAF7</accession>
<dbReference type="Proteomes" id="UP000645257">
    <property type="component" value="Unassembled WGS sequence"/>
</dbReference>
<dbReference type="Gene3D" id="3.20.20.370">
    <property type="entry name" value="Glycoside hydrolase/deacetylase"/>
    <property type="match status" value="1"/>
</dbReference>
<gene>
    <name evidence="1" type="ORF">GCM10011289_19880</name>
</gene>
<reference evidence="1" key="2">
    <citation type="submission" date="2020-09" db="EMBL/GenBank/DDBJ databases">
        <authorList>
            <person name="Sun Q."/>
            <person name="Kim S."/>
        </authorList>
    </citation>
    <scope>NUCLEOTIDE SEQUENCE</scope>
    <source>
        <strain evidence="1">KCTC 32182</strain>
    </source>
</reference>
<dbReference type="SUPFAM" id="SSF88713">
    <property type="entry name" value="Glycoside hydrolase/deacetylase"/>
    <property type="match status" value="1"/>
</dbReference>
<evidence type="ECO:0000313" key="2">
    <source>
        <dbReference type="Proteomes" id="UP000645257"/>
    </source>
</evidence>
<name>A0A918UAF7_9NEIS</name>
<dbReference type="GO" id="GO:0005975">
    <property type="term" value="P:carbohydrate metabolic process"/>
    <property type="evidence" value="ECO:0007669"/>
    <property type="project" value="InterPro"/>
</dbReference>
<dbReference type="AlphaFoldDB" id="A0A918UAF7"/>
<keyword evidence="2" id="KW-1185">Reference proteome</keyword>
<sequence length="329" mass="37039">MKKHFLITIDTEGDDLWGNAATLTTRNAGFLERFQTLCERFGFKPCYLTNHEMAIDPVYQAFARDVISRETAEIGMHLHAWNSPPLHPETDHGGEDKAYLIEYPLEVMRAKIATMTHLLEDTFGVKMVSHRAGRWAFDGRYAKLLVEHGYKVDCSVTPHVDWSQTRGARQGRGGTDYREFPESAYWLDECDIGQAGSLPLLEIPMTTRPKYSSIVQGLKDTVNRLRGKSRPRSMSWLRPRGGNAREMITLADRVGAGGSDYLEFMLHSSEFMPGGSPTFRTEADIEELYRDLEALFTHLARDYSGATLAEYHAGHVERHGLPAAAASRA</sequence>
<evidence type="ECO:0000313" key="1">
    <source>
        <dbReference type="EMBL" id="GGY16598.1"/>
    </source>
</evidence>
<dbReference type="EMBL" id="BMYX01000010">
    <property type="protein sequence ID" value="GGY16598.1"/>
    <property type="molecule type" value="Genomic_DNA"/>
</dbReference>
<comment type="caution">
    <text evidence="1">The sequence shown here is derived from an EMBL/GenBank/DDBJ whole genome shotgun (WGS) entry which is preliminary data.</text>
</comment>
<proteinExistence type="predicted"/>